<dbReference type="EMBL" id="CAJOBC010001573">
    <property type="protein sequence ID" value="CAF3686043.1"/>
    <property type="molecule type" value="Genomic_DNA"/>
</dbReference>
<dbReference type="PANTHER" id="PTHR15811">
    <property type="entry name" value="MTH938 DOMAIN-CONTAINING PROTEIN"/>
    <property type="match status" value="1"/>
</dbReference>
<evidence type="ECO:0000313" key="1">
    <source>
        <dbReference type="EMBL" id="CAF0903969.1"/>
    </source>
</evidence>
<dbReference type="GO" id="GO:0045600">
    <property type="term" value="P:positive regulation of fat cell differentiation"/>
    <property type="evidence" value="ECO:0007669"/>
    <property type="project" value="TreeGrafter"/>
</dbReference>
<evidence type="ECO:0000313" key="3">
    <source>
        <dbReference type="EMBL" id="CAF3686043.1"/>
    </source>
</evidence>
<comment type="caution">
    <text evidence="1">The sequence shown here is derived from an EMBL/GenBank/DDBJ whole genome shotgun (WGS) entry which is preliminary data.</text>
</comment>
<dbReference type="Proteomes" id="UP000663829">
    <property type="component" value="Unassembled WGS sequence"/>
</dbReference>
<dbReference type="Proteomes" id="UP000677228">
    <property type="component" value="Unassembled WGS sequence"/>
</dbReference>
<name>A0A813ZV39_9BILA</name>
<keyword evidence="5" id="KW-1185">Reference proteome</keyword>
<dbReference type="AlphaFoldDB" id="A0A813ZV39"/>
<dbReference type="PANTHER" id="PTHR15811:SF5">
    <property type="entry name" value="MTH938 DOMAIN-CONTAINING PROTEIN"/>
    <property type="match status" value="1"/>
</dbReference>
<dbReference type="OrthoDB" id="413520at2759"/>
<sequence>MGNWITSSASHGSTVAGKSPQIKEISWGKVDIDSIGEVLGKNVQLYPGGASKWDWKESNTSHELGIQLADVQRLIDNKLCDVLVLSRGMEEQLQISEGVYDYFRTNGMKLNEHYYIEQTEKAVEIYNQLSKRQRRVGALIHSTC</sequence>
<proteinExistence type="predicted"/>
<dbReference type="Gene3D" id="3.40.1230.10">
    <property type="entry name" value="MTH938-like"/>
    <property type="match status" value="1"/>
</dbReference>
<dbReference type="InterPro" id="IPR007523">
    <property type="entry name" value="NDUFAF3/AAMDC"/>
</dbReference>
<evidence type="ECO:0000313" key="5">
    <source>
        <dbReference type="Proteomes" id="UP000663829"/>
    </source>
</evidence>
<reference evidence="1" key="1">
    <citation type="submission" date="2021-02" db="EMBL/GenBank/DDBJ databases">
        <authorList>
            <person name="Nowell W R."/>
        </authorList>
    </citation>
    <scope>NUCLEOTIDE SEQUENCE</scope>
</reference>
<protein>
    <submittedName>
        <fullName evidence="1">Uncharacterized protein</fullName>
    </submittedName>
</protein>
<dbReference type="EMBL" id="CAJOBA010027831">
    <property type="protein sequence ID" value="CAF3942884.1"/>
    <property type="molecule type" value="Genomic_DNA"/>
</dbReference>
<dbReference type="InterPro" id="IPR036748">
    <property type="entry name" value="MTH938-like_sf"/>
</dbReference>
<evidence type="ECO:0000313" key="4">
    <source>
        <dbReference type="EMBL" id="CAF3942884.1"/>
    </source>
</evidence>
<dbReference type="Proteomes" id="UP000681722">
    <property type="component" value="Unassembled WGS sequence"/>
</dbReference>
<dbReference type="Proteomes" id="UP000682733">
    <property type="component" value="Unassembled WGS sequence"/>
</dbReference>
<organism evidence="1 5">
    <name type="scientific">Didymodactylos carnosus</name>
    <dbReference type="NCBI Taxonomy" id="1234261"/>
    <lineage>
        <taxon>Eukaryota</taxon>
        <taxon>Metazoa</taxon>
        <taxon>Spiralia</taxon>
        <taxon>Gnathifera</taxon>
        <taxon>Rotifera</taxon>
        <taxon>Eurotatoria</taxon>
        <taxon>Bdelloidea</taxon>
        <taxon>Philodinida</taxon>
        <taxon>Philodinidae</taxon>
        <taxon>Didymodactylos</taxon>
    </lineage>
</organism>
<dbReference type="SUPFAM" id="SSF64076">
    <property type="entry name" value="MTH938-like"/>
    <property type="match status" value="1"/>
</dbReference>
<dbReference type="EMBL" id="CAJNOK010011595">
    <property type="protein sequence ID" value="CAF1143671.1"/>
    <property type="molecule type" value="Genomic_DNA"/>
</dbReference>
<dbReference type="Pfam" id="PF04430">
    <property type="entry name" value="DUF498"/>
    <property type="match status" value="1"/>
</dbReference>
<gene>
    <name evidence="1" type="ORF">GPM918_LOCUS8788</name>
    <name evidence="2" type="ORF">OVA965_LOCUS21252</name>
    <name evidence="3" type="ORF">SRO942_LOCUS8790</name>
    <name evidence="4" type="ORF">TMI583_LOCUS21861</name>
</gene>
<accession>A0A813ZV39</accession>
<dbReference type="EMBL" id="CAJNOQ010001573">
    <property type="protein sequence ID" value="CAF0903969.1"/>
    <property type="molecule type" value="Genomic_DNA"/>
</dbReference>
<dbReference type="GO" id="GO:0005737">
    <property type="term" value="C:cytoplasm"/>
    <property type="evidence" value="ECO:0007669"/>
    <property type="project" value="TreeGrafter"/>
</dbReference>
<evidence type="ECO:0000313" key="2">
    <source>
        <dbReference type="EMBL" id="CAF1143671.1"/>
    </source>
</evidence>